<dbReference type="PANTHER" id="PTHR12697">
    <property type="entry name" value="PBS LYASE HEAT-LIKE PROTEIN"/>
    <property type="match status" value="1"/>
</dbReference>
<dbReference type="Pfam" id="PF13646">
    <property type="entry name" value="HEAT_2"/>
    <property type="match status" value="1"/>
</dbReference>
<dbReference type="InterPro" id="IPR011989">
    <property type="entry name" value="ARM-like"/>
</dbReference>
<dbReference type="AlphaFoldDB" id="A0AA35QUD2"/>
<dbReference type="GO" id="GO:0016491">
    <property type="term" value="F:oxidoreductase activity"/>
    <property type="evidence" value="ECO:0007669"/>
    <property type="project" value="TreeGrafter"/>
</dbReference>
<dbReference type="PANTHER" id="PTHR12697:SF5">
    <property type="entry name" value="DEOXYHYPUSINE HYDROXYLASE"/>
    <property type="match status" value="1"/>
</dbReference>
<dbReference type="SUPFAM" id="SSF48371">
    <property type="entry name" value="ARM repeat"/>
    <property type="match status" value="1"/>
</dbReference>
<sequence length="114" mass="12005">MTRRNACYALNAVGTPTVDALRDALKDSREYVRNNAAEALGDLGNKAESAVPALVETLADTSGSVRSRAIEALGTTSQSSSIAVPGLVKALEYPHDGSRQKCGIRAGADWSERD</sequence>
<dbReference type="InterPro" id="IPR016024">
    <property type="entry name" value="ARM-type_fold"/>
</dbReference>
<dbReference type="Proteomes" id="UP001174909">
    <property type="component" value="Unassembled WGS sequence"/>
</dbReference>
<gene>
    <name evidence="1" type="ORF">GBAR_LOCUS1009</name>
</gene>
<proteinExistence type="predicted"/>
<evidence type="ECO:0000313" key="1">
    <source>
        <dbReference type="EMBL" id="CAI7992465.1"/>
    </source>
</evidence>
<organism evidence="1 2">
    <name type="scientific">Geodia barretti</name>
    <name type="common">Barrett's horny sponge</name>
    <dbReference type="NCBI Taxonomy" id="519541"/>
    <lineage>
        <taxon>Eukaryota</taxon>
        <taxon>Metazoa</taxon>
        <taxon>Porifera</taxon>
        <taxon>Demospongiae</taxon>
        <taxon>Heteroscleromorpha</taxon>
        <taxon>Tetractinellida</taxon>
        <taxon>Astrophorina</taxon>
        <taxon>Geodiidae</taxon>
        <taxon>Geodia</taxon>
    </lineage>
</organism>
<dbReference type="Gene3D" id="1.25.10.10">
    <property type="entry name" value="Leucine-rich Repeat Variant"/>
    <property type="match status" value="1"/>
</dbReference>
<keyword evidence="2" id="KW-1185">Reference proteome</keyword>
<dbReference type="InterPro" id="IPR004155">
    <property type="entry name" value="PBS_lyase_HEAT"/>
</dbReference>
<protein>
    <recommendedName>
        <fullName evidence="3">HEAT repeat domain-containing protein</fullName>
    </recommendedName>
</protein>
<comment type="caution">
    <text evidence="1">The sequence shown here is derived from an EMBL/GenBank/DDBJ whole genome shotgun (WGS) entry which is preliminary data.</text>
</comment>
<dbReference type="EMBL" id="CASHTH010000145">
    <property type="protein sequence ID" value="CAI7992465.1"/>
    <property type="molecule type" value="Genomic_DNA"/>
</dbReference>
<dbReference type="SMART" id="SM00567">
    <property type="entry name" value="EZ_HEAT"/>
    <property type="match status" value="3"/>
</dbReference>
<evidence type="ECO:0000313" key="2">
    <source>
        <dbReference type="Proteomes" id="UP001174909"/>
    </source>
</evidence>
<accession>A0AA35QUD2</accession>
<reference evidence="1" key="1">
    <citation type="submission" date="2023-03" db="EMBL/GenBank/DDBJ databases">
        <authorList>
            <person name="Steffen K."/>
            <person name="Cardenas P."/>
        </authorList>
    </citation>
    <scope>NUCLEOTIDE SEQUENCE</scope>
</reference>
<name>A0AA35QUD2_GEOBA</name>
<evidence type="ECO:0008006" key="3">
    <source>
        <dbReference type="Google" id="ProtNLM"/>
    </source>
</evidence>